<keyword evidence="8" id="KW-1185">Reference proteome</keyword>
<dbReference type="STRING" id="86416.Clopa_4896"/>
<feature type="transmembrane region" description="Helical" evidence="6">
    <location>
        <begin position="157"/>
        <end position="182"/>
    </location>
</feature>
<comment type="subcellular location">
    <subcellularLocation>
        <location evidence="1">Cell membrane</location>
        <topology evidence="1">Multi-pass membrane protein</topology>
    </subcellularLocation>
</comment>
<feature type="transmembrane region" description="Helical" evidence="6">
    <location>
        <begin position="47"/>
        <end position="72"/>
    </location>
</feature>
<dbReference type="eggNOG" id="COG1280">
    <property type="taxonomic scope" value="Bacteria"/>
</dbReference>
<feature type="transmembrane region" description="Helical" evidence="6">
    <location>
        <begin position="6"/>
        <end position="26"/>
    </location>
</feature>
<keyword evidence="4 6" id="KW-1133">Transmembrane helix</keyword>
<feature type="transmembrane region" description="Helical" evidence="6">
    <location>
        <begin position="78"/>
        <end position="96"/>
    </location>
</feature>
<dbReference type="RefSeq" id="WP_015617836.1">
    <property type="nucleotide sequence ID" value="NC_021182.1"/>
</dbReference>
<evidence type="ECO:0000256" key="3">
    <source>
        <dbReference type="ARBA" id="ARBA00022692"/>
    </source>
</evidence>
<dbReference type="PANTHER" id="PTHR38825:SF2">
    <property type="entry name" value="LYSINE TRANSPORTER LYSE"/>
    <property type="match status" value="1"/>
</dbReference>
<name>R4KIW7_CLOPA</name>
<keyword evidence="2" id="KW-1003">Cell membrane</keyword>
<dbReference type="GO" id="GO:0006865">
    <property type="term" value="P:amino acid transport"/>
    <property type="evidence" value="ECO:0007669"/>
    <property type="project" value="InterPro"/>
</dbReference>
<evidence type="ECO:0000256" key="1">
    <source>
        <dbReference type="ARBA" id="ARBA00004651"/>
    </source>
</evidence>
<proteinExistence type="predicted"/>
<dbReference type="Proteomes" id="UP000013523">
    <property type="component" value="Chromosome"/>
</dbReference>
<evidence type="ECO:0000256" key="5">
    <source>
        <dbReference type="ARBA" id="ARBA00023136"/>
    </source>
</evidence>
<dbReference type="OrthoDB" id="7874789at2"/>
<dbReference type="InterPro" id="IPR001123">
    <property type="entry name" value="LeuE-type"/>
</dbReference>
<dbReference type="PANTHER" id="PTHR38825">
    <property type="entry name" value="LYSINE EXPORTER PROTEIN (LYSE/YGGA)"/>
    <property type="match status" value="1"/>
</dbReference>
<dbReference type="HOGENOM" id="CLU_113632_0_0_9"/>
<organism evidence="7 8">
    <name type="scientific">Clostridium pasteurianum BC1</name>
    <dbReference type="NCBI Taxonomy" id="86416"/>
    <lineage>
        <taxon>Bacteria</taxon>
        <taxon>Bacillati</taxon>
        <taxon>Bacillota</taxon>
        <taxon>Clostridia</taxon>
        <taxon>Eubacteriales</taxon>
        <taxon>Clostridiaceae</taxon>
        <taxon>Clostridium</taxon>
    </lineage>
</organism>
<keyword evidence="5 6" id="KW-0472">Membrane</keyword>
<evidence type="ECO:0000256" key="4">
    <source>
        <dbReference type="ARBA" id="ARBA00022989"/>
    </source>
</evidence>
<dbReference type="AlphaFoldDB" id="R4KIW7"/>
<protein>
    <submittedName>
        <fullName evidence="7">Putative threonine efflux protein</fullName>
    </submittedName>
</protein>
<sequence>MKLFLLIFKAVLFGISTGFILSIPIGPAGIESIRRTISKGFKEGFTVSLGALSADVLYLLLINCGLANILSSNKKTESLFWIISGLILTFIGYNSIKRKGGNETFLSKFMKNLNLSSLPFVAGFFITVSNPMTPSIWLTLSGTVIRSWYYINKTCYYIFIISIIIGMISWFALLNFLALRGFNLLGKNNSHKTVSLLMWGTVCAGLIFIGYGFYDFFNSNILMMKHFN</sequence>
<dbReference type="KEGG" id="cpas:Clopa_4896"/>
<keyword evidence="3 6" id="KW-0812">Transmembrane</keyword>
<dbReference type="PATRIC" id="fig|86416.3.peg.4883"/>
<evidence type="ECO:0000256" key="2">
    <source>
        <dbReference type="ARBA" id="ARBA00022475"/>
    </source>
</evidence>
<gene>
    <name evidence="7" type="ORF">Clopa_4896</name>
</gene>
<feature type="transmembrane region" description="Helical" evidence="6">
    <location>
        <begin position="194"/>
        <end position="214"/>
    </location>
</feature>
<dbReference type="EMBL" id="CP003261">
    <property type="protein sequence ID" value="AGK99570.1"/>
    <property type="molecule type" value="Genomic_DNA"/>
</dbReference>
<feature type="transmembrane region" description="Helical" evidence="6">
    <location>
        <begin position="117"/>
        <end position="137"/>
    </location>
</feature>
<evidence type="ECO:0000313" key="7">
    <source>
        <dbReference type="EMBL" id="AGK99570.1"/>
    </source>
</evidence>
<reference evidence="7 8" key="1">
    <citation type="submission" date="2012-01" db="EMBL/GenBank/DDBJ databases">
        <title>Complete sequence of chromosome of Clostridium pasteurianum BC1.</title>
        <authorList>
            <consortium name="US DOE Joint Genome Institute"/>
            <person name="Lucas S."/>
            <person name="Han J."/>
            <person name="Lapidus A."/>
            <person name="Cheng J.-F."/>
            <person name="Goodwin L."/>
            <person name="Pitluck S."/>
            <person name="Peters L."/>
            <person name="Mikhailova N."/>
            <person name="Teshima H."/>
            <person name="Detter J.C."/>
            <person name="Han C."/>
            <person name="Tapia R."/>
            <person name="Land M."/>
            <person name="Hauser L."/>
            <person name="Kyrpides N."/>
            <person name="Ivanova N."/>
            <person name="Pagani I."/>
            <person name="Dunn J."/>
            <person name="Taghavi S."/>
            <person name="Francis A."/>
            <person name="van der Lelie D."/>
            <person name="Woyke T."/>
        </authorList>
    </citation>
    <scope>NUCLEOTIDE SEQUENCE [LARGE SCALE GENOMIC DNA]</scope>
    <source>
        <strain evidence="7 8">BC1</strain>
    </source>
</reference>
<evidence type="ECO:0000313" key="8">
    <source>
        <dbReference type="Proteomes" id="UP000013523"/>
    </source>
</evidence>
<evidence type="ECO:0000256" key="6">
    <source>
        <dbReference type="SAM" id="Phobius"/>
    </source>
</evidence>
<dbReference type="GO" id="GO:0005886">
    <property type="term" value="C:plasma membrane"/>
    <property type="evidence" value="ECO:0007669"/>
    <property type="project" value="UniProtKB-SubCell"/>
</dbReference>
<dbReference type="Pfam" id="PF01810">
    <property type="entry name" value="LysE"/>
    <property type="match status" value="1"/>
</dbReference>
<accession>R4KIW7</accession>